<reference evidence="1 2" key="1">
    <citation type="submission" date="2021-03" db="EMBL/GenBank/DDBJ databases">
        <title>Five novel Rahnella species.</title>
        <authorList>
            <person name="Brady C."/>
            <person name="Asselin J."/>
            <person name="Beer S."/>
            <person name="Bruberg M.B."/>
            <person name="Crampton B."/>
            <person name="Venter S."/>
            <person name="Arnold D."/>
            <person name="Denman S."/>
        </authorList>
    </citation>
    <scope>NUCLEOTIDE SEQUENCE [LARGE SCALE GENOMIC DNA]</scope>
    <source>
        <strain evidence="1 2">H11b</strain>
    </source>
</reference>
<keyword evidence="2" id="KW-1185">Reference proteome</keyword>
<evidence type="ECO:0008006" key="3">
    <source>
        <dbReference type="Google" id="ProtNLM"/>
    </source>
</evidence>
<evidence type="ECO:0000313" key="2">
    <source>
        <dbReference type="Proteomes" id="UP000734343"/>
    </source>
</evidence>
<organism evidence="1 2">
    <name type="scientific">Rahnella bonaserana</name>
    <dbReference type="NCBI Taxonomy" id="2816248"/>
    <lineage>
        <taxon>Bacteria</taxon>
        <taxon>Pseudomonadati</taxon>
        <taxon>Pseudomonadota</taxon>
        <taxon>Gammaproteobacteria</taxon>
        <taxon>Enterobacterales</taxon>
        <taxon>Yersiniaceae</taxon>
        <taxon>Rahnella</taxon>
    </lineage>
</organism>
<gene>
    <name evidence="1" type="ORF">J1778_00420</name>
</gene>
<dbReference type="EMBL" id="JAFMOW010000040">
    <property type="protein sequence ID" value="MBU9853746.1"/>
    <property type="molecule type" value="Genomic_DNA"/>
</dbReference>
<sequence>MPHTTKRLYFYAPGDHFHLAPLDMFVVAKKSVRENGIHWLEPVWSTGPTPDKKGLLLFTSKLDALIYTFILNKGATEDWNVYPFNDVSVTEMMIDVAPLAETYSIYIAFGFSVDSKESLIFTSGGLRTRSFMQAFKIEKESSALSPITLKFENTLFQQINDYWKDYYADYCDEIKKQNALDSAYLMQVAHTAIDKIERSKNEKINDFDCISHYSINKEKWITSY</sequence>
<name>A0ABS6LP81_9GAMM</name>
<proteinExistence type="predicted"/>
<dbReference type="RefSeq" id="WP_217171535.1">
    <property type="nucleotide sequence ID" value="NZ_JAFMOW010000040.1"/>
</dbReference>
<protein>
    <recommendedName>
        <fullName evidence="3">Gfo/Idh/MocA-like oxidoreductase C-terminal domain-containing protein</fullName>
    </recommendedName>
</protein>
<accession>A0ABS6LP81</accession>
<evidence type="ECO:0000313" key="1">
    <source>
        <dbReference type="EMBL" id="MBU9853746.1"/>
    </source>
</evidence>
<dbReference type="Proteomes" id="UP000734343">
    <property type="component" value="Unassembled WGS sequence"/>
</dbReference>
<comment type="caution">
    <text evidence="1">The sequence shown here is derived from an EMBL/GenBank/DDBJ whole genome shotgun (WGS) entry which is preliminary data.</text>
</comment>